<evidence type="ECO:0000259" key="8">
    <source>
        <dbReference type="Pfam" id="PF00211"/>
    </source>
</evidence>
<keyword evidence="4" id="KW-1133">Transmembrane helix</keyword>
<keyword evidence="5" id="KW-0472">Membrane</keyword>
<reference evidence="9 10" key="1">
    <citation type="submission" date="2018-04" db="EMBL/GenBank/DDBJ databases">
        <authorList>
            <person name="Zhang X."/>
            <person name="Yuan J."/>
            <person name="Li F."/>
            <person name="Xiang J."/>
        </authorList>
    </citation>
    <scope>NUCLEOTIDE SEQUENCE [LARGE SCALE GENOMIC DNA]</scope>
    <source>
        <tissue evidence="9">Muscle</tissue>
    </source>
</reference>
<evidence type="ECO:0000256" key="6">
    <source>
        <dbReference type="ARBA" id="ARBA00023180"/>
    </source>
</evidence>
<dbReference type="GO" id="GO:0035556">
    <property type="term" value="P:intracellular signal transduction"/>
    <property type="evidence" value="ECO:0007669"/>
    <property type="project" value="InterPro"/>
</dbReference>
<keyword evidence="3" id="KW-0547">Nucleotide-binding</keyword>
<protein>
    <submittedName>
        <fullName evidence="9">Soluble guanylate cyclase 88E</fullName>
    </submittedName>
</protein>
<evidence type="ECO:0000256" key="5">
    <source>
        <dbReference type="ARBA" id="ARBA00023136"/>
    </source>
</evidence>
<proteinExistence type="predicted"/>
<dbReference type="GO" id="GO:0000166">
    <property type="term" value="F:nucleotide binding"/>
    <property type="evidence" value="ECO:0007669"/>
    <property type="project" value="UniProtKB-KW"/>
</dbReference>
<evidence type="ECO:0000256" key="3">
    <source>
        <dbReference type="ARBA" id="ARBA00022741"/>
    </source>
</evidence>
<dbReference type="GO" id="GO:0001653">
    <property type="term" value="F:peptide receptor activity"/>
    <property type="evidence" value="ECO:0007669"/>
    <property type="project" value="TreeGrafter"/>
</dbReference>
<dbReference type="GO" id="GO:0007168">
    <property type="term" value="P:receptor guanylyl cyclase signaling pathway"/>
    <property type="evidence" value="ECO:0007669"/>
    <property type="project" value="TreeGrafter"/>
</dbReference>
<dbReference type="InterPro" id="IPR001054">
    <property type="entry name" value="A/G_cyclase"/>
</dbReference>
<dbReference type="SUPFAM" id="SSF55073">
    <property type="entry name" value="Nucleotide cyclase"/>
    <property type="match status" value="1"/>
</dbReference>
<keyword evidence="7" id="KW-0456">Lyase</keyword>
<evidence type="ECO:0000313" key="10">
    <source>
        <dbReference type="Proteomes" id="UP000283509"/>
    </source>
</evidence>
<dbReference type="Proteomes" id="UP000283509">
    <property type="component" value="Unassembled WGS sequence"/>
</dbReference>
<organism evidence="9 10">
    <name type="scientific">Penaeus vannamei</name>
    <name type="common">Whiteleg shrimp</name>
    <name type="synonym">Litopenaeus vannamei</name>
    <dbReference type="NCBI Taxonomy" id="6689"/>
    <lineage>
        <taxon>Eukaryota</taxon>
        <taxon>Metazoa</taxon>
        <taxon>Ecdysozoa</taxon>
        <taxon>Arthropoda</taxon>
        <taxon>Crustacea</taxon>
        <taxon>Multicrustacea</taxon>
        <taxon>Malacostraca</taxon>
        <taxon>Eumalacostraca</taxon>
        <taxon>Eucarida</taxon>
        <taxon>Decapoda</taxon>
        <taxon>Dendrobranchiata</taxon>
        <taxon>Penaeoidea</taxon>
        <taxon>Penaeidae</taxon>
        <taxon>Penaeus</taxon>
    </lineage>
</organism>
<accession>A0A423TBW2</accession>
<dbReference type="GO" id="GO:0004383">
    <property type="term" value="F:guanylate cyclase activity"/>
    <property type="evidence" value="ECO:0007669"/>
    <property type="project" value="TreeGrafter"/>
</dbReference>
<keyword evidence="2" id="KW-0812">Transmembrane</keyword>
<sequence>MKLPRYCLFGDTRQHTASRMQTNSQVGKIHISEICSKHLEKFNFLTTFRGKLQIKVSQEKHRLVCIDSLTRMQRQEIYKRSGRQVTRGQNMVSRMEQRTTDLTCLSAL</sequence>
<evidence type="ECO:0000313" key="9">
    <source>
        <dbReference type="EMBL" id="ROT73983.1"/>
    </source>
</evidence>
<evidence type="ECO:0000256" key="2">
    <source>
        <dbReference type="ARBA" id="ARBA00022692"/>
    </source>
</evidence>
<dbReference type="InterPro" id="IPR050401">
    <property type="entry name" value="Cyclic_nucleotide_synthase"/>
</dbReference>
<evidence type="ECO:0000256" key="1">
    <source>
        <dbReference type="ARBA" id="ARBA00004370"/>
    </source>
</evidence>
<evidence type="ECO:0000256" key="7">
    <source>
        <dbReference type="ARBA" id="ARBA00023239"/>
    </source>
</evidence>
<evidence type="ECO:0000256" key="4">
    <source>
        <dbReference type="ARBA" id="ARBA00022989"/>
    </source>
</evidence>
<reference evidence="9 10" key="2">
    <citation type="submission" date="2019-01" db="EMBL/GenBank/DDBJ databases">
        <title>The decoding of complex shrimp genome reveals the adaptation for benthos swimmer, frequently molting mechanism and breeding impact on genome.</title>
        <authorList>
            <person name="Sun Y."/>
            <person name="Gao Y."/>
            <person name="Yu Y."/>
        </authorList>
    </citation>
    <scope>NUCLEOTIDE SEQUENCE [LARGE SCALE GENOMIC DNA]</scope>
    <source>
        <tissue evidence="9">Muscle</tissue>
    </source>
</reference>
<dbReference type="Gene3D" id="3.30.70.1230">
    <property type="entry name" value="Nucleotide cyclase"/>
    <property type="match status" value="1"/>
</dbReference>
<feature type="domain" description="Guanylate cyclase" evidence="8">
    <location>
        <begin position="2"/>
        <end position="59"/>
    </location>
</feature>
<gene>
    <name evidence="9" type="ORF">C7M84_007544</name>
</gene>
<dbReference type="STRING" id="6689.A0A423TBW2"/>
<dbReference type="PANTHER" id="PTHR11920">
    <property type="entry name" value="GUANYLYL CYCLASE"/>
    <property type="match status" value="1"/>
</dbReference>
<dbReference type="Pfam" id="PF00211">
    <property type="entry name" value="Guanylate_cyc"/>
    <property type="match status" value="1"/>
</dbReference>
<comment type="caution">
    <text evidence="9">The sequence shown here is derived from an EMBL/GenBank/DDBJ whole genome shotgun (WGS) entry which is preliminary data.</text>
</comment>
<dbReference type="EMBL" id="QCYY01001956">
    <property type="protein sequence ID" value="ROT73983.1"/>
    <property type="molecule type" value="Genomic_DNA"/>
</dbReference>
<comment type="subcellular location">
    <subcellularLocation>
        <location evidence="1">Membrane</location>
    </subcellularLocation>
</comment>
<dbReference type="GO" id="GO:0005886">
    <property type="term" value="C:plasma membrane"/>
    <property type="evidence" value="ECO:0007669"/>
    <property type="project" value="TreeGrafter"/>
</dbReference>
<dbReference type="PANTHER" id="PTHR11920:SF335">
    <property type="entry name" value="GUANYLATE CYCLASE"/>
    <property type="match status" value="1"/>
</dbReference>
<keyword evidence="10" id="KW-1185">Reference proteome</keyword>
<keyword evidence="6" id="KW-0325">Glycoprotein</keyword>
<name>A0A423TBW2_PENVA</name>
<dbReference type="InterPro" id="IPR029787">
    <property type="entry name" value="Nucleotide_cyclase"/>
</dbReference>
<dbReference type="AlphaFoldDB" id="A0A423TBW2"/>
<dbReference type="OrthoDB" id="1890790at2759"/>
<dbReference type="GO" id="GO:0004016">
    <property type="term" value="F:adenylate cyclase activity"/>
    <property type="evidence" value="ECO:0007669"/>
    <property type="project" value="TreeGrafter"/>
</dbReference>